<dbReference type="RefSeq" id="WP_231649797.1">
    <property type="nucleotide sequence ID" value="NZ_CP115945.1"/>
</dbReference>
<organism evidence="1">
    <name type="scientific">Ralstonia syzygii R24</name>
    <dbReference type="NCBI Taxonomy" id="907261"/>
    <lineage>
        <taxon>Bacteria</taxon>
        <taxon>Pseudomonadati</taxon>
        <taxon>Pseudomonadota</taxon>
        <taxon>Betaproteobacteria</taxon>
        <taxon>Burkholderiales</taxon>
        <taxon>Burkholderiaceae</taxon>
        <taxon>Ralstonia</taxon>
        <taxon>Ralstonia solanacearum species complex</taxon>
    </lineage>
</organism>
<dbReference type="EMBL" id="FR854092">
    <property type="protein sequence ID" value="CCA87148.1"/>
    <property type="molecule type" value="Genomic_DNA"/>
</dbReference>
<dbReference type="InterPro" id="IPR008792">
    <property type="entry name" value="PQQD"/>
</dbReference>
<dbReference type="Pfam" id="PF05402">
    <property type="entry name" value="PqqD"/>
    <property type="match status" value="1"/>
</dbReference>
<protein>
    <submittedName>
        <fullName evidence="1">Conserved hypothethical protein</fullName>
    </submittedName>
</protein>
<name>G3AC73_9RALS</name>
<proteinExistence type="predicted"/>
<evidence type="ECO:0000313" key="1">
    <source>
        <dbReference type="EMBL" id="CCA87148.1"/>
    </source>
</evidence>
<reference evidence="1" key="2">
    <citation type="submission" date="2011-04" db="EMBL/GenBank/DDBJ databases">
        <authorList>
            <person name="Genoscope - CEA"/>
        </authorList>
    </citation>
    <scope>NUCLEOTIDE SEQUENCE</scope>
    <source>
        <strain evidence="1">R24</strain>
    </source>
</reference>
<reference evidence="1" key="1">
    <citation type="journal article" date="2011" name="PLoS ONE">
        <title>Ralstonia syzygii, the Blood Disease Bacterium and some Asian R. solanacearum strains form a single genomic species despite divergent lifestyles.</title>
        <authorList>
            <person name="Remenant B."/>
            <person name="de Cambiaire J.C."/>
            <person name="Cellier G."/>
            <person name="Jacobs J.M."/>
            <person name="Mangenot S."/>
            <person name="Barbe V."/>
            <person name="Lajus A."/>
            <person name="Vallenet D."/>
            <person name="Medigue C."/>
            <person name="Fegan M."/>
            <person name="Allen C."/>
            <person name="Prior P."/>
        </authorList>
    </citation>
    <scope>NUCLEOTIDE SEQUENCE</scope>
    <source>
        <strain evidence="1">R24</strain>
    </source>
</reference>
<sequence>MAHDTHATPARRYEAMQLVGSLHLEAEPDGGALVIDDRTLIAARVNKSAYLLLQALYQPRTLADLVTILTDAAHCNVAAAEASVAQLVDELVGLGWVESPGRVAGL</sequence>
<gene>
    <name evidence="1" type="ORF">RALSY_mp30468</name>
</gene>
<accession>G3AC73</accession>
<dbReference type="AlphaFoldDB" id="G3AC73"/>